<feature type="transmembrane region" description="Helical" evidence="14">
    <location>
        <begin position="123"/>
        <end position="141"/>
    </location>
</feature>
<dbReference type="PROSITE" id="PS51421">
    <property type="entry name" value="RAS"/>
    <property type="match status" value="1"/>
</dbReference>
<name>A0A835N648_9ROSI</name>
<dbReference type="SMART" id="SM00176">
    <property type="entry name" value="RAN"/>
    <property type="match status" value="1"/>
</dbReference>
<proteinExistence type="inferred from homology"/>
<comment type="subcellular location">
    <subcellularLocation>
        <location evidence="1">Cell membrane</location>
        <topology evidence="1">Lipid-anchor</topology>
        <orientation evidence="1">Cytoplasmic side</orientation>
    </subcellularLocation>
</comment>
<evidence type="ECO:0000256" key="13">
    <source>
        <dbReference type="SAM" id="MobiDB-lite"/>
    </source>
</evidence>
<dbReference type="GO" id="GO:0005774">
    <property type="term" value="C:vacuolar membrane"/>
    <property type="evidence" value="ECO:0007669"/>
    <property type="project" value="TreeGrafter"/>
</dbReference>
<accession>A0A835N648</accession>
<dbReference type="SUPFAM" id="SSF52540">
    <property type="entry name" value="P-loop containing nucleoside triphosphate hydrolases"/>
    <property type="match status" value="1"/>
</dbReference>
<dbReference type="Gene3D" id="3.40.50.300">
    <property type="entry name" value="P-loop containing nucleotide triphosphate hydrolases"/>
    <property type="match status" value="1"/>
</dbReference>
<gene>
    <name evidence="15" type="ORF">SADUNF_Sadunf02G0052000</name>
</gene>
<evidence type="ECO:0000256" key="3">
    <source>
        <dbReference type="ARBA" id="ARBA00022448"/>
    </source>
</evidence>
<dbReference type="InterPro" id="IPR005225">
    <property type="entry name" value="Small_GTP-bd"/>
</dbReference>
<dbReference type="SMART" id="SM00174">
    <property type="entry name" value="RHO"/>
    <property type="match status" value="1"/>
</dbReference>
<evidence type="ECO:0000256" key="10">
    <source>
        <dbReference type="ARBA" id="ARBA00023289"/>
    </source>
</evidence>
<protein>
    <recommendedName>
        <fullName evidence="12">Ras-related protein Rab7</fullName>
    </recommendedName>
</protein>
<feature type="compositionally biased region" description="Polar residues" evidence="13">
    <location>
        <begin position="15"/>
        <end position="29"/>
    </location>
</feature>
<dbReference type="PRINTS" id="PR00449">
    <property type="entry name" value="RASTRNSFRMNG"/>
</dbReference>
<dbReference type="SMART" id="SM00175">
    <property type="entry name" value="RAB"/>
    <property type="match status" value="1"/>
</dbReference>
<dbReference type="InterPro" id="IPR001806">
    <property type="entry name" value="Small_GTPase"/>
</dbReference>
<evidence type="ECO:0000256" key="6">
    <source>
        <dbReference type="ARBA" id="ARBA00022927"/>
    </source>
</evidence>
<keyword evidence="14" id="KW-1133">Transmembrane helix</keyword>
<evidence type="ECO:0000256" key="7">
    <source>
        <dbReference type="ARBA" id="ARBA00023134"/>
    </source>
</evidence>
<dbReference type="GO" id="GO:0005525">
    <property type="term" value="F:GTP binding"/>
    <property type="evidence" value="ECO:0007669"/>
    <property type="project" value="UniProtKB-KW"/>
</dbReference>
<comment type="similarity">
    <text evidence="2">Belongs to the small GTPase superfamily. Rab family.</text>
</comment>
<feature type="region of interest" description="Disordered" evidence="13">
    <location>
        <begin position="1"/>
        <end position="32"/>
    </location>
</feature>
<keyword evidence="5" id="KW-0547">Nucleotide-binding</keyword>
<dbReference type="SMART" id="SM00173">
    <property type="entry name" value="RAS"/>
    <property type="match status" value="1"/>
</dbReference>
<keyword evidence="6" id="KW-0653">Protein transport</keyword>
<dbReference type="GO" id="GO:0015031">
    <property type="term" value="P:protein transport"/>
    <property type="evidence" value="ECO:0007669"/>
    <property type="project" value="UniProtKB-KW"/>
</dbReference>
<keyword evidence="10" id="KW-0636">Prenylation</keyword>
<feature type="compositionally biased region" description="Basic and acidic residues" evidence="13">
    <location>
        <begin position="1"/>
        <end position="11"/>
    </location>
</feature>
<dbReference type="CDD" id="cd01862">
    <property type="entry name" value="Rab7"/>
    <property type="match status" value="1"/>
</dbReference>
<evidence type="ECO:0000256" key="4">
    <source>
        <dbReference type="ARBA" id="ARBA00022481"/>
    </source>
</evidence>
<dbReference type="InterPro" id="IPR027417">
    <property type="entry name" value="P-loop_NTPase"/>
</dbReference>
<dbReference type="Proteomes" id="UP000657918">
    <property type="component" value="Unassembled WGS sequence"/>
</dbReference>
<dbReference type="OrthoDB" id="658712at2759"/>
<keyword evidence="3" id="KW-0813">Transport</keyword>
<evidence type="ECO:0000313" key="15">
    <source>
        <dbReference type="EMBL" id="KAF9687036.1"/>
    </source>
</evidence>
<comment type="function">
    <text evidence="11">Protein transport. Probably involved in vesicular traffic.</text>
</comment>
<dbReference type="FunFam" id="3.40.50.300:FF:000295">
    <property type="entry name" value="Ras-related protein Rab7"/>
    <property type="match status" value="1"/>
</dbReference>
<evidence type="ECO:0000313" key="16">
    <source>
        <dbReference type="Proteomes" id="UP000657918"/>
    </source>
</evidence>
<evidence type="ECO:0000256" key="12">
    <source>
        <dbReference type="ARBA" id="ARBA00068531"/>
    </source>
</evidence>
<comment type="caution">
    <text evidence="15">The sequence shown here is derived from an EMBL/GenBank/DDBJ whole genome shotgun (WGS) entry which is preliminary data.</text>
</comment>
<dbReference type="GO" id="GO:0005886">
    <property type="term" value="C:plasma membrane"/>
    <property type="evidence" value="ECO:0007669"/>
    <property type="project" value="UniProtKB-SubCell"/>
</dbReference>
<sequence>MEAENEIREIEGTDENGSSPNNPKPTQKTVRTKVPEAEIHLYRQGKGPINVFKTSLGGWDQDQLEVREILEKYGFKSIFAFNPASGRGAPIRFGRNGRSVIGYRDGSVIHVDGEPKDSMIKPVTKIVLGLAVITLLIALALKEHPEWIKSSNLFGGSFPPWILACAVIVFTRTRKRTKDFLKSMSTRRRTLLKVIVLGDSGYVHKKFSQQYKATIGADFVTKELPIDDRLVTLQIWDTAGQERFQSLGVAFYRGADCCALVYDVNVMRSFDTLDNWHEEFLKQANLSDPRTFPFILLGNKIDIDGGNSRVVSEKKAKDWCASKGNIPYFETSAKEDYNVDPAFLSIAKIALANEHGQDIYFQGIPEAASESEQRDSEPGLAVSYMERQGRARSSPLSSNVIYHARIKYGGETLRREDSKGEQPQLDAMQTRAILIRDQQYPETHPPNFPVFK</sequence>
<dbReference type="Pfam" id="PF00071">
    <property type="entry name" value="Ras"/>
    <property type="match status" value="1"/>
</dbReference>
<reference evidence="15 16" key="1">
    <citation type="submission" date="2020-10" db="EMBL/GenBank/DDBJ databases">
        <title>Plant Genome Project.</title>
        <authorList>
            <person name="Zhang R.-G."/>
        </authorList>
    </citation>
    <scope>NUCLEOTIDE SEQUENCE [LARGE SCALE GENOMIC DNA]</scope>
    <source>
        <strain evidence="15">FAFU-HL-1</strain>
        <tissue evidence="15">Leaf</tissue>
    </source>
</reference>
<keyword evidence="4" id="KW-0488">Methylation</keyword>
<organism evidence="15 16">
    <name type="scientific">Salix dunnii</name>
    <dbReference type="NCBI Taxonomy" id="1413687"/>
    <lineage>
        <taxon>Eukaryota</taxon>
        <taxon>Viridiplantae</taxon>
        <taxon>Streptophyta</taxon>
        <taxon>Embryophyta</taxon>
        <taxon>Tracheophyta</taxon>
        <taxon>Spermatophyta</taxon>
        <taxon>Magnoliopsida</taxon>
        <taxon>eudicotyledons</taxon>
        <taxon>Gunneridae</taxon>
        <taxon>Pentapetalae</taxon>
        <taxon>rosids</taxon>
        <taxon>fabids</taxon>
        <taxon>Malpighiales</taxon>
        <taxon>Salicaceae</taxon>
        <taxon>Saliceae</taxon>
        <taxon>Salix</taxon>
    </lineage>
</organism>
<evidence type="ECO:0000256" key="11">
    <source>
        <dbReference type="ARBA" id="ARBA00025673"/>
    </source>
</evidence>
<keyword evidence="16" id="KW-1185">Reference proteome</keyword>
<evidence type="ECO:0000256" key="2">
    <source>
        <dbReference type="ARBA" id="ARBA00006270"/>
    </source>
</evidence>
<keyword evidence="9" id="KW-0449">Lipoprotein</keyword>
<keyword evidence="14" id="KW-0812">Transmembrane</keyword>
<evidence type="ECO:0000256" key="14">
    <source>
        <dbReference type="SAM" id="Phobius"/>
    </source>
</evidence>
<keyword evidence="7" id="KW-0342">GTP-binding</keyword>
<feature type="transmembrane region" description="Helical" evidence="14">
    <location>
        <begin position="153"/>
        <end position="171"/>
    </location>
</feature>
<dbReference type="PANTHER" id="PTHR47981:SF2">
    <property type="entry name" value="RAS-RELATED PROTEIN RABG3B"/>
    <property type="match status" value="1"/>
</dbReference>
<dbReference type="EMBL" id="JADGMS010000002">
    <property type="protein sequence ID" value="KAF9687036.1"/>
    <property type="molecule type" value="Genomic_DNA"/>
</dbReference>
<dbReference type="PROSITE" id="PS51419">
    <property type="entry name" value="RAB"/>
    <property type="match status" value="1"/>
</dbReference>
<evidence type="ECO:0000256" key="9">
    <source>
        <dbReference type="ARBA" id="ARBA00023288"/>
    </source>
</evidence>
<dbReference type="NCBIfam" id="TIGR00231">
    <property type="entry name" value="small_GTP"/>
    <property type="match status" value="1"/>
</dbReference>
<keyword evidence="8 14" id="KW-0472">Membrane</keyword>
<dbReference type="GO" id="GO:0003924">
    <property type="term" value="F:GTPase activity"/>
    <property type="evidence" value="ECO:0007669"/>
    <property type="project" value="InterPro"/>
</dbReference>
<dbReference type="AlphaFoldDB" id="A0A835N648"/>
<dbReference type="PANTHER" id="PTHR47981">
    <property type="entry name" value="RAB FAMILY"/>
    <property type="match status" value="1"/>
</dbReference>
<evidence type="ECO:0000256" key="8">
    <source>
        <dbReference type="ARBA" id="ARBA00023136"/>
    </source>
</evidence>
<evidence type="ECO:0000256" key="1">
    <source>
        <dbReference type="ARBA" id="ARBA00004342"/>
    </source>
</evidence>
<evidence type="ECO:0000256" key="5">
    <source>
        <dbReference type="ARBA" id="ARBA00022741"/>
    </source>
</evidence>